<keyword evidence="9" id="KW-1185">Reference proteome</keyword>
<dbReference type="GO" id="GO:0005634">
    <property type="term" value="C:nucleus"/>
    <property type="evidence" value="ECO:0007669"/>
    <property type="project" value="TreeGrafter"/>
</dbReference>
<dbReference type="InterPro" id="IPR027521">
    <property type="entry name" value="Usb1"/>
</dbReference>
<dbReference type="GO" id="GO:0034477">
    <property type="term" value="P:U6 snRNA 3'-end processing"/>
    <property type="evidence" value="ECO:0007669"/>
    <property type="project" value="InterPro"/>
</dbReference>
<dbReference type="GO" id="GO:0016829">
    <property type="term" value="F:lyase activity"/>
    <property type="evidence" value="ECO:0007669"/>
    <property type="project" value="UniProtKB-KW"/>
</dbReference>
<dbReference type="RefSeq" id="XP_065822957.1">
    <property type="nucleotide sequence ID" value="XM_065966885.1"/>
</dbReference>
<proteinExistence type="predicted"/>
<evidence type="ECO:0000256" key="5">
    <source>
        <dbReference type="ARBA" id="ARBA00029543"/>
    </source>
</evidence>
<name>A0AAJ8LCP9_9TREE</name>
<evidence type="ECO:0000256" key="1">
    <source>
        <dbReference type="ARBA" id="ARBA00022722"/>
    </source>
</evidence>
<dbReference type="GO" id="GO:0000175">
    <property type="term" value="F:3'-5'-RNA exonuclease activity"/>
    <property type="evidence" value="ECO:0007669"/>
    <property type="project" value="TreeGrafter"/>
</dbReference>
<organism evidence="8 9">
    <name type="scientific">Kwoniella shandongensis</name>
    <dbReference type="NCBI Taxonomy" id="1734106"/>
    <lineage>
        <taxon>Eukaryota</taxon>
        <taxon>Fungi</taxon>
        <taxon>Dikarya</taxon>
        <taxon>Basidiomycota</taxon>
        <taxon>Agaricomycotina</taxon>
        <taxon>Tremellomycetes</taxon>
        <taxon>Tremellales</taxon>
        <taxon>Cryptococcaceae</taxon>
        <taxon>Kwoniella</taxon>
    </lineage>
</organism>
<dbReference type="Proteomes" id="UP000322225">
    <property type="component" value="Chromosome 2"/>
</dbReference>
<evidence type="ECO:0000313" key="8">
    <source>
        <dbReference type="EMBL" id="WWD16603.1"/>
    </source>
</evidence>
<evidence type="ECO:0000256" key="6">
    <source>
        <dbReference type="ARBA" id="ARBA00030030"/>
    </source>
</evidence>
<feature type="region of interest" description="Disordered" evidence="7">
    <location>
        <begin position="1"/>
        <end position="74"/>
    </location>
</feature>
<sequence length="334" mass="36209">MALVDYDSSSSSSSCEDEKHSGATSSIVDAGKRIAPLKSQSPAKRQRKLPSLPSTFDTTPKDDPSLHQGRKRSRPFVDGEYNAHVYLSLPIPASLRNTLTSLLSTLSTLSTLLPSHTIHPLLPSLHISLTHSLPLRRHQIAPFRDQLRAALTSPRSRAGPFKLSFVGGVKGYDNHIAGNGGRAFLALRVGAGAVELKEIVDKAIHPLLEVVHLPRYHDNPEFHTSFAWTLIDPDSTQEKNVGNKDQEVDVEDAEAEAIATGTAEGVARANTSAVSSDTITHRSKSSPFTKSILDQLNAKYEAQILACQPRGGWDVDNVHLKIGKDITVIKLTSA</sequence>
<dbReference type="PANTHER" id="PTHR13522:SF3">
    <property type="entry name" value="U6 SNRNA PHOSPHODIESTERASE 1"/>
    <property type="match status" value="1"/>
</dbReference>
<gene>
    <name evidence="8" type="ORF">CI109_101031</name>
</gene>
<keyword evidence="4" id="KW-0539">Nucleus</keyword>
<protein>
    <recommendedName>
        <fullName evidence="5">U6 snRNA phosphodiesterase 1</fullName>
    </recommendedName>
    <alternativeName>
        <fullName evidence="6">3'-5' RNA exonuclease USB1</fullName>
    </alternativeName>
</protein>
<dbReference type="Gene3D" id="3.90.1140.10">
    <property type="entry name" value="Cyclic phosphodiesterase"/>
    <property type="match status" value="1"/>
</dbReference>
<reference evidence="8" key="1">
    <citation type="submission" date="2017-08" db="EMBL/GenBank/DDBJ databases">
        <authorList>
            <person name="Cuomo C."/>
            <person name="Billmyre B."/>
            <person name="Heitman J."/>
        </authorList>
    </citation>
    <scope>NUCLEOTIDE SEQUENCE</scope>
    <source>
        <strain evidence="8">CBS 12478</strain>
    </source>
</reference>
<evidence type="ECO:0000256" key="7">
    <source>
        <dbReference type="SAM" id="MobiDB-lite"/>
    </source>
</evidence>
<evidence type="ECO:0000313" key="9">
    <source>
        <dbReference type="Proteomes" id="UP000322225"/>
    </source>
</evidence>
<accession>A0AAJ8LCP9</accession>
<evidence type="ECO:0000256" key="3">
    <source>
        <dbReference type="ARBA" id="ARBA00023239"/>
    </source>
</evidence>
<dbReference type="EMBL" id="CP144052">
    <property type="protein sequence ID" value="WWD16603.1"/>
    <property type="molecule type" value="Genomic_DNA"/>
</dbReference>
<dbReference type="Pfam" id="PF09749">
    <property type="entry name" value="HVSL"/>
    <property type="match status" value="1"/>
</dbReference>
<dbReference type="AlphaFoldDB" id="A0AAJ8LCP9"/>
<dbReference type="GeneID" id="43586800"/>
<dbReference type="PANTHER" id="PTHR13522">
    <property type="entry name" value="U6 SNRNA PHOSPHODIESTERASE 1"/>
    <property type="match status" value="1"/>
</dbReference>
<keyword evidence="2" id="KW-0378">Hydrolase</keyword>
<dbReference type="KEGG" id="ksn:43586800"/>
<evidence type="ECO:0000256" key="2">
    <source>
        <dbReference type="ARBA" id="ARBA00022801"/>
    </source>
</evidence>
<keyword evidence="3" id="KW-0456">Lyase</keyword>
<reference evidence="8" key="2">
    <citation type="submission" date="2024-01" db="EMBL/GenBank/DDBJ databases">
        <title>Comparative genomics of Cryptococcus and Kwoniella reveals pathogenesis evolution and contrasting modes of karyotype evolution via chromosome fusion or intercentromeric recombination.</title>
        <authorList>
            <person name="Coelho M.A."/>
            <person name="David-Palma M."/>
            <person name="Shea T."/>
            <person name="Bowers K."/>
            <person name="McGinley-Smith S."/>
            <person name="Mohammad A.W."/>
            <person name="Gnirke A."/>
            <person name="Yurkov A.M."/>
            <person name="Nowrousian M."/>
            <person name="Sun S."/>
            <person name="Cuomo C.A."/>
            <person name="Heitman J."/>
        </authorList>
    </citation>
    <scope>NUCLEOTIDE SEQUENCE</scope>
    <source>
        <strain evidence="8">CBS 12478</strain>
    </source>
</reference>
<keyword evidence="1" id="KW-0540">Nuclease</keyword>
<evidence type="ECO:0000256" key="4">
    <source>
        <dbReference type="ARBA" id="ARBA00023242"/>
    </source>
</evidence>